<keyword evidence="2" id="KW-1185">Reference proteome</keyword>
<dbReference type="InParanoid" id="A0A251T2T1"/>
<organism evidence="1 2">
    <name type="scientific">Helianthus annuus</name>
    <name type="common">Common sunflower</name>
    <dbReference type="NCBI Taxonomy" id="4232"/>
    <lineage>
        <taxon>Eukaryota</taxon>
        <taxon>Viridiplantae</taxon>
        <taxon>Streptophyta</taxon>
        <taxon>Embryophyta</taxon>
        <taxon>Tracheophyta</taxon>
        <taxon>Spermatophyta</taxon>
        <taxon>Magnoliopsida</taxon>
        <taxon>eudicotyledons</taxon>
        <taxon>Gunneridae</taxon>
        <taxon>Pentapetalae</taxon>
        <taxon>asterids</taxon>
        <taxon>campanulids</taxon>
        <taxon>Asterales</taxon>
        <taxon>Asteraceae</taxon>
        <taxon>Asteroideae</taxon>
        <taxon>Heliantheae alliance</taxon>
        <taxon>Heliantheae</taxon>
        <taxon>Helianthus</taxon>
    </lineage>
</organism>
<evidence type="ECO:0000313" key="1">
    <source>
        <dbReference type="EMBL" id="OTG05457.1"/>
    </source>
</evidence>
<proteinExistence type="predicted"/>
<sequence>MISFLRSSSQTRTRITLAQNRSLFLQFHCKNQFQITPIHVSKIQHHMFIILKMMFEAEVGIGLLHLYMKNLQPSMLLVLRLSIFFASMLNYEEVKRT</sequence>
<dbReference type="EMBL" id="CM007901">
    <property type="protein sequence ID" value="OTG05457.1"/>
    <property type="molecule type" value="Genomic_DNA"/>
</dbReference>
<protein>
    <submittedName>
        <fullName evidence="1">Uncharacterized protein</fullName>
    </submittedName>
</protein>
<accession>A0A251T2T1</accession>
<name>A0A251T2T1_HELAN</name>
<dbReference type="Proteomes" id="UP000215914">
    <property type="component" value="Chromosome 12"/>
</dbReference>
<evidence type="ECO:0000313" key="2">
    <source>
        <dbReference type="Proteomes" id="UP000215914"/>
    </source>
</evidence>
<reference evidence="2" key="1">
    <citation type="journal article" date="2017" name="Nature">
        <title>The sunflower genome provides insights into oil metabolism, flowering and Asterid evolution.</title>
        <authorList>
            <person name="Badouin H."/>
            <person name="Gouzy J."/>
            <person name="Grassa C.J."/>
            <person name="Murat F."/>
            <person name="Staton S.E."/>
            <person name="Cottret L."/>
            <person name="Lelandais-Briere C."/>
            <person name="Owens G.L."/>
            <person name="Carrere S."/>
            <person name="Mayjonade B."/>
            <person name="Legrand L."/>
            <person name="Gill N."/>
            <person name="Kane N.C."/>
            <person name="Bowers J.E."/>
            <person name="Hubner S."/>
            <person name="Bellec A."/>
            <person name="Berard A."/>
            <person name="Berges H."/>
            <person name="Blanchet N."/>
            <person name="Boniface M.C."/>
            <person name="Brunel D."/>
            <person name="Catrice O."/>
            <person name="Chaidir N."/>
            <person name="Claudel C."/>
            <person name="Donnadieu C."/>
            <person name="Faraut T."/>
            <person name="Fievet G."/>
            <person name="Helmstetter N."/>
            <person name="King M."/>
            <person name="Knapp S.J."/>
            <person name="Lai Z."/>
            <person name="Le Paslier M.C."/>
            <person name="Lippi Y."/>
            <person name="Lorenzon L."/>
            <person name="Mandel J.R."/>
            <person name="Marage G."/>
            <person name="Marchand G."/>
            <person name="Marquand E."/>
            <person name="Bret-Mestries E."/>
            <person name="Morien E."/>
            <person name="Nambeesan S."/>
            <person name="Nguyen T."/>
            <person name="Pegot-Espagnet P."/>
            <person name="Pouilly N."/>
            <person name="Raftis F."/>
            <person name="Sallet E."/>
            <person name="Schiex T."/>
            <person name="Thomas J."/>
            <person name="Vandecasteele C."/>
            <person name="Vares D."/>
            <person name="Vear F."/>
            <person name="Vautrin S."/>
            <person name="Crespi M."/>
            <person name="Mangin B."/>
            <person name="Burke J.M."/>
            <person name="Salse J."/>
            <person name="Munos S."/>
            <person name="Vincourt P."/>
            <person name="Rieseberg L.H."/>
            <person name="Langlade N.B."/>
        </authorList>
    </citation>
    <scope>NUCLEOTIDE SEQUENCE [LARGE SCALE GENOMIC DNA]</scope>
    <source>
        <strain evidence="2">cv. SF193</strain>
    </source>
</reference>
<gene>
    <name evidence="1" type="ORF">HannXRQ_Chr12g0373741</name>
</gene>
<dbReference type="AlphaFoldDB" id="A0A251T2T1"/>